<name>A0A3A9AUL7_9FIRM</name>
<dbReference type="Proteomes" id="UP000280696">
    <property type="component" value="Unassembled WGS sequence"/>
</dbReference>
<sequence>MQYIGGMTMFSFMNLLQMSFYGAVTIFIIVIFRVLFMNRLPKKVFVALWMIALFRLLIPISLASPFSIYSLAQKNEDVKSMMDALKVMPAIEAVPVEESMPLDYAGGQESREYKENNKAGYKAGYHEGYDTTEDMEDEAENGDSKHADEEYANGEYTGSGYMDKIYPEQNNYDYKLNHKLNSGAWMAAYITGVIIFALFFISSYVKCRKEFNISLPVRHEAAYKWMKEHPFKRKISIRQTGFTCTPLTYGIISPVILMPKITDWEDKEQLEYILAHELTHIKRFDAVTKLIMAGTLCVHWFNPFVWVMYNLLNRDLELSCDEEVIRQFGEKAKASYARTLIKMEERKSGLIPLWNSFSKSPIGKNAMEERITAIMKSRKTSVTAVFAEIILVLMTVVIFTTSASAVSGKYQLKRLPFGALTDDESEKLLALWFDGYESMTVTDFRRKAAELTDTEKYMELIEDFSQAGYTVQMKEGKEADALDEYMDYFYHVYEPLTAERWQVREFSGSVEKSLEPEIRGQVSWEYVISLKILKPDELKVREYQNARVLAEEDMRTFLQDRTEAELSDGEYLLKAARERVNQIERERSSDKLEVSVAYALFPLEESPDDAIDAQTKEQWDKTLAPYLEFGLTWQYHPSPDNPGNGLRMYWKGTEVRGIMDEERGMWITEHTGNSIYSENAVELYVVYEKGKAVGLRPANNEEQDEWDAIRKNNALSAGEEYEEEKRRKGRTFPNGSRQDYDSLYELTSPNYKEMSVAEFNDAVLAWCNEDYERMERVGTDSALKDYAVELTEEERHFAAFTLWFSRMENYRVIQSIQTGKREQDPEYEGERMNRQSEDGLAWCTLDYRFTYHIADKDKLKVAERDECLEGMISGIRRFWEETDLETLLLMSEEDIVDRFRVLAKKYGSDLLTIEVNEDMVGYQCKDER</sequence>
<keyword evidence="1" id="KW-0175">Coiled coil</keyword>
<dbReference type="InterPro" id="IPR008756">
    <property type="entry name" value="Peptidase_M56"/>
</dbReference>
<feature type="coiled-coil region" evidence="1">
    <location>
        <begin position="566"/>
        <end position="593"/>
    </location>
</feature>
<dbReference type="Pfam" id="PF05569">
    <property type="entry name" value="Peptidase_M56"/>
    <property type="match status" value="1"/>
</dbReference>
<dbReference type="PANTHER" id="PTHR34978:SF3">
    <property type="entry name" value="SLR0241 PROTEIN"/>
    <property type="match status" value="1"/>
</dbReference>
<feature type="transmembrane region" description="Helical" evidence="2">
    <location>
        <begin position="184"/>
        <end position="205"/>
    </location>
</feature>
<keyword evidence="2" id="KW-0472">Membrane</keyword>
<feature type="transmembrane region" description="Helical" evidence="2">
    <location>
        <begin position="48"/>
        <end position="72"/>
    </location>
</feature>
<dbReference type="PANTHER" id="PTHR34978">
    <property type="entry name" value="POSSIBLE SENSOR-TRANSDUCER PROTEIN BLAR"/>
    <property type="match status" value="1"/>
</dbReference>
<keyword evidence="2" id="KW-1133">Transmembrane helix</keyword>
<proteinExistence type="predicted"/>
<feature type="domain" description="Peptidase M56" evidence="3">
    <location>
        <begin position="186"/>
        <end position="374"/>
    </location>
</feature>
<dbReference type="CDD" id="cd07341">
    <property type="entry name" value="M56_BlaR1_MecR1_like"/>
    <property type="match status" value="1"/>
</dbReference>
<dbReference type="AlphaFoldDB" id="A0A3A9AUL7"/>
<protein>
    <submittedName>
        <fullName evidence="4">M56 family metallopeptidase</fullName>
    </submittedName>
</protein>
<keyword evidence="2" id="KW-0812">Transmembrane</keyword>
<evidence type="ECO:0000256" key="1">
    <source>
        <dbReference type="SAM" id="Coils"/>
    </source>
</evidence>
<reference evidence="4 5" key="1">
    <citation type="submission" date="2018-09" db="EMBL/GenBank/DDBJ databases">
        <title>Murine metabolic-syndrome-specific gut microbial biobank.</title>
        <authorList>
            <person name="Liu C."/>
        </authorList>
    </citation>
    <scope>NUCLEOTIDE SEQUENCE [LARGE SCALE GENOMIC DNA]</scope>
    <source>
        <strain evidence="4 5">0.1xD8-82</strain>
    </source>
</reference>
<evidence type="ECO:0000313" key="4">
    <source>
        <dbReference type="EMBL" id="RKI90906.1"/>
    </source>
</evidence>
<evidence type="ECO:0000313" key="5">
    <source>
        <dbReference type="Proteomes" id="UP000280696"/>
    </source>
</evidence>
<evidence type="ECO:0000256" key="2">
    <source>
        <dbReference type="SAM" id="Phobius"/>
    </source>
</evidence>
<keyword evidence="5" id="KW-1185">Reference proteome</keyword>
<feature type="transmembrane region" description="Helical" evidence="2">
    <location>
        <begin position="15"/>
        <end position="36"/>
    </location>
</feature>
<accession>A0A3A9AUL7</accession>
<dbReference type="EMBL" id="RAYQ01000012">
    <property type="protein sequence ID" value="RKI90906.1"/>
    <property type="molecule type" value="Genomic_DNA"/>
</dbReference>
<feature type="transmembrane region" description="Helical" evidence="2">
    <location>
        <begin position="290"/>
        <end position="309"/>
    </location>
</feature>
<organism evidence="4 5">
    <name type="scientific">Parablautia intestinalis</name>
    <dbReference type="NCBI Taxonomy" id="2320100"/>
    <lineage>
        <taxon>Bacteria</taxon>
        <taxon>Bacillati</taxon>
        <taxon>Bacillota</taxon>
        <taxon>Clostridia</taxon>
        <taxon>Lachnospirales</taxon>
        <taxon>Lachnospiraceae</taxon>
        <taxon>Parablautia</taxon>
    </lineage>
</organism>
<comment type="caution">
    <text evidence="4">The sequence shown here is derived from an EMBL/GenBank/DDBJ whole genome shotgun (WGS) entry which is preliminary data.</text>
</comment>
<dbReference type="InterPro" id="IPR052173">
    <property type="entry name" value="Beta-lactam_resp_regulator"/>
</dbReference>
<feature type="transmembrane region" description="Helical" evidence="2">
    <location>
        <begin position="385"/>
        <end position="406"/>
    </location>
</feature>
<evidence type="ECO:0000259" key="3">
    <source>
        <dbReference type="Pfam" id="PF05569"/>
    </source>
</evidence>
<gene>
    <name evidence="4" type="ORF">D7V94_12375</name>
</gene>